<evidence type="ECO:0000256" key="1">
    <source>
        <dbReference type="SAM" id="MobiDB-lite"/>
    </source>
</evidence>
<dbReference type="PANTHER" id="PTHR40465:SF1">
    <property type="entry name" value="DUF6534 DOMAIN-CONTAINING PROTEIN"/>
    <property type="match status" value="1"/>
</dbReference>
<feature type="region of interest" description="Disordered" evidence="1">
    <location>
        <begin position="313"/>
        <end position="378"/>
    </location>
</feature>
<feature type="transmembrane region" description="Helical" evidence="2">
    <location>
        <begin position="58"/>
        <end position="80"/>
    </location>
</feature>
<feature type="transmembrane region" description="Helical" evidence="2">
    <location>
        <begin position="246"/>
        <end position="265"/>
    </location>
</feature>
<feature type="transmembrane region" description="Helical" evidence="2">
    <location>
        <begin position="162"/>
        <end position="184"/>
    </location>
</feature>
<dbReference type="Pfam" id="PF20152">
    <property type="entry name" value="DUF6534"/>
    <property type="match status" value="1"/>
</dbReference>
<dbReference type="PANTHER" id="PTHR40465">
    <property type="entry name" value="CHROMOSOME 1, WHOLE GENOME SHOTGUN SEQUENCE"/>
    <property type="match status" value="1"/>
</dbReference>
<dbReference type="EMBL" id="ML213688">
    <property type="protein sequence ID" value="TFK32067.1"/>
    <property type="molecule type" value="Genomic_DNA"/>
</dbReference>
<feature type="domain" description="DUF6534" evidence="3">
    <location>
        <begin position="209"/>
        <end position="297"/>
    </location>
</feature>
<sequence>MAGSYLCEGPHASHIKRVPFEPEPRPYCSAILSPSRATIMAQSAEAHFTVVSVAGPLLVGYLLSWGLYGVICVQVYLYYLSFPRDRLHTKSLVYFVFLLETVQSILVAHDAFEAFAIGFGDVDALTTTHYAWLTMPIMGGIVACIVQIFYAYRIHVLSKSKIIPTIVIFLAIFQCIGAVMGGVVARGKNMLKLTSKVELVGDGMWGAGSAACDIIIAMSMSYYLLFSRRETGVKSTQAILTKILRLVIGTGTLTATITIINLGLFNSAHRIGPIFLTPGVMLSKLYSNSMMVLFNSRIEIPDGRSNAETTGISLPSRLFRTHPPDETVQEGSTQDSRTDPDAATLRPWYDRPKAQHETVPLHEDVETGDSKKKSVGIV</sequence>
<keyword evidence="2" id="KW-0472">Membrane</keyword>
<evidence type="ECO:0000256" key="2">
    <source>
        <dbReference type="SAM" id="Phobius"/>
    </source>
</evidence>
<evidence type="ECO:0000313" key="5">
    <source>
        <dbReference type="Proteomes" id="UP000308652"/>
    </source>
</evidence>
<keyword evidence="2" id="KW-0812">Transmembrane</keyword>
<feature type="transmembrane region" description="Helical" evidence="2">
    <location>
        <begin position="92"/>
        <end position="109"/>
    </location>
</feature>
<dbReference type="InterPro" id="IPR045339">
    <property type="entry name" value="DUF6534"/>
</dbReference>
<evidence type="ECO:0000313" key="4">
    <source>
        <dbReference type="EMBL" id="TFK32067.1"/>
    </source>
</evidence>
<dbReference type="Proteomes" id="UP000308652">
    <property type="component" value="Unassembled WGS sequence"/>
</dbReference>
<feature type="transmembrane region" description="Helical" evidence="2">
    <location>
        <begin position="129"/>
        <end position="150"/>
    </location>
</feature>
<accession>A0A5C3LGS0</accession>
<feature type="compositionally biased region" description="Basic and acidic residues" evidence="1">
    <location>
        <begin position="348"/>
        <end position="372"/>
    </location>
</feature>
<reference evidence="4 5" key="1">
    <citation type="journal article" date="2019" name="Nat. Ecol. Evol.">
        <title>Megaphylogeny resolves global patterns of mushroom evolution.</title>
        <authorList>
            <person name="Varga T."/>
            <person name="Krizsan K."/>
            <person name="Foldi C."/>
            <person name="Dima B."/>
            <person name="Sanchez-Garcia M."/>
            <person name="Sanchez-Ramirez S."/>
            <person name="Szollosi G.J."/>
            <person name="Szarkandi J.G."/>
            <person name="Papp V."/>
            <person name="Albert L."/>
            <person name="Andreopoulos W."/>
            <person name="Angelini C."/>
            <person name="Antonin V."/>
            <person name="Barry K.W."/>
            <person name="Bougher N.L."/>
            <person name="Buchanan P."/>
            <person name="Buyck B."/>
            <person name="Bense V."/>
            <person name="Catcheside P."/>
            <person name="Chovatia M."/>
            <person name="Cooper J."/>
            <person name="Damon W."/>
            <person name="Desjardin D."/>
            <person name="Finy P."/>
            <person name="Geml J."/>
            <person name="Haridas S."/>
            <person name="Hughes K."/>
            <person name="Justo A."/>
            <person name="Karasinski D."/>
            <person name="Kautmanova I."/>
            <person name="Kiss B."/>
            <person name="Kocsube S."/>
            <person name="Kotiranta H."/>
            <person name="LaButti K.M."/>
            <person name="Lechner B.E."/>
            <person name="Liimatainen K."/>
            <person name="Lipzen A."/>
            <person name="Lukacs Z."/>
            <person name="Mihaltcheva S."/>
            <person name="Morgado L.N."/>
            <person name="Niskanen T."/>
            <person name="Noordeloos M.E."/>
            <person name="Ohm R.A."/>
            <person name="Ortiz-Santana B."/>
            <person name="Ovrebo C."/>
            <person name="Racz N."/>
            <person name="Riley R."/>
            <person name="Savchenko A."/>
            <person name="Shiryaev A."/>
            <person name="Soop K."/>
            <person name="Spirin V."/>
            <person name="Szebenyi C."/>
            <person name="Tomsovsky M."/>
            <person name="Tulloss R.E."/>
            <person name="Uehling J."/>
            <person name="Grigoriev I.V."/>
            <person name="Vagvolgyi C."/>
            <person name="Papp T."/>
            <person name="Martin F.M."/>
            <person name="Miettinen O."/>
            <person name="Hibbett D.S."/>
            <person name="Nagy L.G."/>
        </authorList>
    </citation>
    <scope>NUCLEOTIDE SEQUENCE [LARGE SCALE GENOMIC DNA]</scope>
    <source>
        <strain evidence="4 5">CBS 166.37</strain>
    </source>
</reference>
<proteinExistence type="predicted"/>
<dbReference type="OrthoDB" id="2536347at2759"/>
<evidence type="ECO:0000259" key="3">
    <source>
        <dbReference type="Pfam" id="PF20152"/>
    </source>
</evidence>
<protein>
    <recommendedName>
        <fullName evidence="3">DUF6534 domain-containing protein</fullName>
    </recommendedName>
</protein>
<name>A0A5C3LGS0_9AGAR</name>
<keyword evidence="5" id="KW-1185">Reference proteome</keyword>
<feature type="transmembrane region" description="Helical" evidence="2">
    <location>
        <begin position="204"/>
        <end position="225"/>
    </location>
</feature>
<dbReference type="AlphaFoldDB" id="A0A5C3LGS0"/>
<gene>
    <name evidence="4" type="ORF">BDQ12DRAFT_693076</name>
</gene>
<keyword evidence="2" id="KW-1133">Transmembrane helix</keyword>
<organism evidence="4 5">
    <name type="scientific">Crucibulum laeve</name>
    <dbReference type="NCBI Taxonomy" id="68775"/>
    <lineage>
        <taxon>Eukaryota</taxon>
        <taxon>Fungi</taxon>
        <taxon>Dikarya</taxon>
        <taxon>Basidiomycota</taxon>
        <taxon>Agaricomycotina</taxon>
        <taxon>Agaricomycetes</taxon>
        <taxon>Agaricomycetidae</taxon>
        <taxon>Agaricales</taxon>
        <taxon>Agaricineae</taxon>
        <taxon>Nidulariaceae</taxon>
        <taxon>Crucibulum</taxon>
    </lineage>
</organism>